<dbReference type="InterPro" id="IPR048304">
    <property type="entry name" value="UbiD_Rift_dom"/>
</dbReference>
<keyword evidence="1" id="KW-0288">FMN</keyword>
<proteinExistence type="inferred from homology"/>
<keyword evidence="1" id="KW-0285">Flavoprotein</keyword>
<dbReference type="Pfam" id="PF20695">
    <property type="entry name" value="UbiD_N"/>
    <property type="match status" value="1"/>
</dbReference>
<dbReference type="InterPro" id="IPR049383">
    <property type="entry name" value="UbiD-like_N"/>
</dbReference>
<feature type="binding site" evidence="1">
    <location>
        <position position="170"/>
    </location>
    <ligand>
        <name>prenylated FMN</name>
        <dbReference type="ChEBI" id="CHEBI:87746"/>
    </ligand>
</feature>
<sequence length="493" mass="53300">MRKHLKSLRDYLEALDALGDLRTVGQEADTHLEIGAVIRRAVETCGPAPLFTAIRGHAPGFRVLGAPAAFSSLPGARWSRAALSLGLDPATHPLELVEELAAARRLDPIAPVTVDSGECQQNVLLGDDASLAAFPIPLIHDGDGGRYVNTWGTIVVRTPDGTWTNWSIARVMMVDDHTMTGMIRPLQDLGKIFAMWRERGEPMPFALAQGCAPAIPFVCGMGLPSGLDEAGYLGAHFGEPLEVVRCRTVGLTVPATAEIVIEGHVAVDETAPEGPMGEYFGYLGGGSRPWPVFRIGAITHRDDPILPVVSAGKPVEEDHTVVGLTYSAEALVSLRAAGLPVTGAWIVPESAVNVLAVTVSRDWARQGVFTSTRMLCRAVAQAVLRPKVGYWITRIMVFDDDIDPTDTRDVIWAYATRCHPVRGQLLVEDQRVTPLHIFYSPEEQGVGGPKMVYDCLLPPDGPQRPRSTAFAENFAPAVQRRALHLWEGALKGT</sequence>
<dbReference type="InterPro" id="IPR032903">
    <property type="entry name" value="FDC-like"/>
</dbReference>
<evidence type="ECO:0000313" key="6">
    <source>
        <dbReference type="Proteomes" id="UP000609879"/>
    </source>
</evidence>
<comment type="cofactor">
    <cofactor evidence="1">
        <name>Mn(2+)</name>
        <dbReference type="ChEBI" id="CHEBI:29035"/>
    </cofactor>
    <text evidence="1">Binds 1 Mn(2+) per subunit.</text>
</comment>
<dbReference type="EC" id="4.1.1.93" evidence="1"/>
<evidence type="ECO:0000259" key="4">
    <source>
        <dbReference type="Pfam" id="PF20696"/>
    </source>
</evidence>
<feature type="binding site" evidence="1">
    <location>
        <position position="229"/>
    </location>
    <ligand>
        <name>Mn(2+)</name>
        <dbReference type="ChEBI" id="CHEBI:29035"/>
    </ligand>
</feature>
<comment type="catalytic activity">
    <reaction evidence="1">
        <text>pyrrole-2-carboxylate + H(+) = 1H-pyrrole + CO2</text>
        <dbReference type="Rhea" id="RHEA:31375"/>
        <dbReference type="ChEBI" id="CHEBI:15378"/>
        <dbReference type="ChEBI" id="CHEBI:16526"/>
        <dbReference type="ChEBI" id="CHEBI:19203"/>
        <dbReference type="ChEBI" id="CHEBI:27660"/>
        <dbReference type="EC" id="4.1.1.93"/>
    </reaction>
</comment>
<evidence type="ECO:0000313" key="5">
    <source>
        <dbReference type="EMBL" id="GID72705.1"/>
    </source>
</evidence>
<dbReference type="NCBIfam" id="TIGR00148">
    <property type="entry name" value="UbiD family decarboxylase"/>
    <property type="match status" value="1"/>
</dbReference>
<keyword evidence="1" id="KW-0479">Metal-binding</keyword>
<feature type="domain" description="3-octaprenyl-4-hydroxybenzoate carboxy-lyase-like N-terminal" evidence="3">
    <location>
        <begin position="12"/>
        <end position="99"/>
    </location>
</feature>
<dbReference type="Pfam" id="PF01977">
    <property type="entry name" value="UbiD"/>
    <property type="match status" value="1"/>
</dbReference>
<feature type="domain" description="3-octaprenyl-4-hydroxybenzoate carboxy-lyase-like Rift-related" evidence="2">
    <location>
        <begin position="114"/>
        <end position="314"/>
    </location>
</feature>
<dbReference type="EMBL" id="BOMI01000021">
    <property type="protein sequence ID" value="GID72705.1"/>
    <property type="molecule type" value="Genomic_DNA"/>
</dbReference>
<accession>A0ABQ3XYI6</accession>
<dbReference type="InterPro" id="IPR049381">
    <property type="entry name" value="UbiD-like_C"/>
</dbReference>
<evidence type="ECO:0000259" key="3">
    <source>
        <dbReference type="Pfam" id="PF20695"/>
    </source>
</evidence>
<protein>
    <recommendedName>
        <fullName evidence="1">Pyrrole-2-carboxylic acid decarboxylase</fullName>
        <shortName evidence="1">P2C decarboxylase</shortName>
        <ecNumber evidence="1">4.1.1.93</ecNumber>
    </recommendedName>
</protein>
<reference evidence="5 6" key="1">
    <citation type="submission" date="2021-01" db="EMBL/GenBank/DDBJ databases">
        <title>Whole genome shotgun sequence of Actinoplanes deccanensis NBRC 13994.</title>
        <authorList>
            <person name="Komaki H."/>
            <person name="Tamura T."/>
        </authorList>
    </citation>
    <scope>NUCLEOTIDE SEQUENCE [LARGE SCALE GENOMIC DNA]</scope>
    <source>
        <strain evidence="5 6">NBRC 13994</strain>
    </source>
</reference>
<dbReference type="SUPFAM" id="SSF143968">
    <property type="entry name" value="UbiD C-terminal domain-like"/>
    <property type="match status" value="1"/>
</dbReference>
<feature type="binding site" evidence="1">
    <location>
        <position position="166"/>
    </location>
    <ligand>
        <name>K(+)</name>
        <dbReference type="ChEBI" id="CHEBI:29103"/>
    </ligand>
</feature>
<comment type="similarity">
    <text evidence="1">Belongs to the UbiD family. UbiD-like/FDC subfamily.</text>
</comment>
<keyword evidence="1" id="KW-0058">Aromatic hydrocarbons catabolism</keyword>
<gene>
    <name evidence="5" type="primary">hudA</name>
    <name evidence="5" type="ORF">Ade02nite_13460</name>
</gene>
<name>A0ABQ3XYI6_9ACTN</name>
<feature type="domain" description="3-octaprenyl-4-hydroxybenzoate carboxy-lyase-like C-terminal" evidence="4">
    <location>
        <begin position="319"/>
        <end position="455"/>
    </location>
</feature>
<comment type="function">
    <text evidence="1">Catalyzes the prenyl-FMN-dependent decarboxylation of pyrrole-2-carboxylate (P2C). Can also catalyze the carboxylation of pyrrole in the presence of elevated concentrations of CO(2) or bicarbonate.</text>
</comment>
<dbReference type="Gene3D" id="3.40.1670.10">
    <property type="entry name" value="UbiD C-terminal domain-like"/>
    <property type="match status" value="1"/>
</dbReference>
<feature type="binding site" evidence="1">
    <location>
        <position position="221"/>
    </location>
    <ligand>
        <name>K(+)</name>
        <dbReference type="ChEBI" id="CHEBI:29103"/>
    </ligand>
</feature>
<keyword evidence="1" id="KW-0464">Manganese</keyword>
<feature type="binding site" evidence="1">
    <location>
        <position position="187"/>
    </location>
    <ligand>
        <name>prenylated FMN</name>
        <dbReference type="ChEBI" id="CHEBI:87746"/>
    </ligand>
</feature>
<keyword evidence="1" id="KW-0630">Potassium</keyword>
<dbReference type="RefSeq" id="WP_203760644.1">
    <property type="nucleotide sequence ID" value="NZ_BAAABO010000006.1"/>
</dbReference>
<feature type="active site" description="Proton donor" evidence="1">
    <location>
        <position position="278"/>
    </location>
</feature>
<dbReference type="Proteomes" id="UP000609879">
    <property type="component" value="Unassembled WGS sequence"/>
</dbReference>
<organism evidence="5 6">
    <name type="scientific">Paractinoplanes deccanensis</name>
    <dbReference type="NCBI Taxonomy" id="113561"/>
    <lineage>
        <taxon>Bacteria</taxon>
        <taxon>Bacillati</taxon>
        <taxon>Actinomycetota</taxon>
        <taxon>Actinomycetes</taxon>
        <taxon>Micromonosporales</taxon>
        <taxon>Micromonosporaceae</taxon>
        <taxon>Paractinoplanes</taxon>
    </lineage>
</organism>
<comment type="catalytic activity">
    <reaction evidence="1">
        <text>pyrrole-2-carboxylate + H2O = 1H-pyrrole + hydrogencarbonate</text>
        <dbReference type="Rhea" id="RHEA:31379"/>
        <dbReference type="ChEBI" id="CHEBI:15377"/>
        <dbReference type="ChEBI" id="CHEBI:17544"/>
        <dbReference type="ChEBI" id="CHEBI:19203"/>
        <dbReference type="ChEBI" id="CHEBI:27660"/>
        <dbReference type="EC" id="4.1.1.93"/>
    </reaction>
</comment>
<comment type="caution">
    <text evidence="5">The sequence shown here is derived from an EMBL/GenBank/DDBJ whole genome shotgun (WGS) entry which is preliminary data.</text>
</comment>
<dbReference type="HAMAP" id="MF_01983">
    <property type="entry name" value="UbiD_FDC"/>
    <property type="match status" value="1"/>
</dbReference>
<keyword evidence="6" id="KW-1185">Reference proteome</keyword>
<evidence type="ECO:0000256" key="1">
    <source>
        <dbReference type="HAMAP-Rule" id="MF_01983"/>
    </source>
</evidence>
<comment type="caution">
    <text evidence="1">Lacks conserved residue(s) required for the propagation of feature annotation.</text>
</comment>
<keyword evidence="1" id="KW-0210">Decarboxylase</keyword>
<dbReference type="InterPro" id="IPR002830">
    <property type="entry name" value="UbiD"/>
</dbReference>
<comment type="subunit">
    <text evidence="1">Homodimer.</text>
</comment>
<evidence type="ECO:0000259" key="2">
    <source>
        <dbReference type="Pfam" id="PF01977"/>
    </source>
</evidence>
<feature type="binding site" evidence="1">
    <location>
        <position position="229"/>
    </location>
    <ligand>
        <name>prenylated FMN</name>
        <dbReference type="ChEBI" id="CHEBI:87746"/>
    </ligand>
</feature>
<dbReference type="PANTHER" id="PTHR30108:SF17">
    <property type="entry name" value="FERULIC ACID DECARBOXYLASE 1"/>
    <property type="match status" value="1"/>
</dbReference>
<comment type="cofactor">
    <cofactor evidence="1">
        <name>prenylated FMN</name>
        <dbReference type="ChEBI" id="CHEBI:87746"/>
    </cofactor>
    <text evidence="1">Binds 1 prenylated FMN per subunit.</text>
</comment>
<dbReference type="Pfam" id="PF20696">
    <property type="entry name" value="UbiD_C"/>
    <property type="match status" value="1"/>
</dbReference>
<keyword evidence="1" id="KW-0456">Lyase</keyword>
<feature type="binding site" evidence="1">
    <location>
        <position position="229"/>
    </location>
    <ligand>
        <name>K(+)</name>
        <dbReference type="ChEBI" id="CHEBI:29103"/>
    </ligand>
</feature>
<comment type="cofactor">
    <cofactor evidence="1">
        <name>K(+)</name>
        <dbReference type="ChEBI" id="CHEBI:29103"/>
    </cofactor>
    <text evidence="1">Binds 1 K(+) per subunit.</text>
</comment>
<dbReference type="SUPFAM" id="SSF50475">
    <property type="entry name" value="FMN-binding split barrel"/>
    <property type="match status" value="1"/>
</dbReference>
<dbReference type="PANTHER" id="PTHR30108">
    <property type="entry name" value="3-OCTAPRENYL-4-HYDROXYBENZOATE CARBOXY-LYASE-RELATED"/>
    <property type="match status" value="1"/>
</dbReference>